<dbReference type="Proteomes" id="UP000698059">
    <property type="component" value="Unassembled WGS sequence"/>
</dbReference>
<dbReference type="EMBL" id="JAFBBO010000001">
    <property type="protein sequence ID" value="MBM7480930.1"/>
    <property type="molecule type" value="Genomic_DNA"/>
</dbReference>
<evidence type="ECO:0000313" key="2">
    <source>
        <dbReference type="Proteomes" id="UP000698059"/>
    </source>
</evidence>
<accession>A0ABS2LKJ4</accession>
<sequence>MRLTTTEVAEQRTLAHNDDAGVQMVVPAGTTGTTTAAVVTVDDE</sequence>
<gene>
    <name evidence="1" type="ORF">JOD49_003850</name>
</gene>
<evidence type="ECO:0000313" key="1">
    <source>
        <dbReference type="EMBL" id="MBM7480930.1"/>
    </source>
</evidence>
<organism evidence="1 2">
    <name type="scientific">Oerskovia jenensis</name>
    <dbReference type="NCBI Taxonomy" id="162169"/>
    <lineage>
        <taxon>Bacteria</taxon>
        <taxon>Bacillati</taxon>
        <taxon>Actinomycetota</taxon>
        <taxon>Actinomycetes</taxon>
        <taxon>Micrococcales</taxon>
        <taxon>Cellulomonadaceae</taxon>
        <taxon>Oerskovia</taxon>
    </lineage>
</organism>
<reference evidence="1 2" key="1">
    <citation type="submission" date="2021-01" db="EMBL/GenBank/DDBJ databases">
        <title>Sequencing the genomes of 1000 actinobacteria strains.</title>
        <authorList>
            <person name="Klenk H.-P."/>
        </authorList>
    </citation>
    <scope>NUCLEOTIDE SEQUENCE [LARGE SCALE GENOMIC DNA]</scope>
    <source>
        <strain evidence="1 2">DSM 46000</strain>
    </source>
</reference>
<proteinExistence type="predicted"/>
<dbReference type="RefSeq" id="WP_275588984.1">
    <property type="nucleotide sequence ID" value="NZ_BAAAVF010000001.1"/>
</dbReference>
<comment type="caution">
    <text evidence="1">The sequence shown here is derived from an EMBL/GenBank/DDBJ whole genome shotgun (WGS) entry which is preliminary data.</text>
</comment>
<name>A0ABS2LKJ4_9CELL</name>
<keyword evidence="2" id="KW-1185">Reference proteome</keyword>
<protein>
    <submittedName>
        <fullName evidence="1">Uncharacterized protein</fullName>
    </submittedName>
</protein>